<evidence type="ECO:0000256" key="1">
    <source>
        <dbReference type="ARBA" id="ARBA00022676"/>
    </source>
</evidence>
<dbReference type="InterPro" id="IPR036511">
    <property type="entry name" value="TGT-like_sf"/>
</dbReference>
<dbReference type="Gene3D" id="3.20.20.105">
    <property type="entry name" value="Queuine tRNA-ribosyltransferase-like"/>
    <property type="match status" value="1"/>
</dbReference>
<dbReference type="eggNOG" id="COG0343">
    <property type="taxonomic scope" value="Bacteria"/>
</dbReference>
<dbReference type="GO" id="GO:0046872">
    <property type="term" value="F:metal ion binding"/>
    <property type="evidence" value="ECO:0007669"/>
    <property type="project" value="UniProtKB-KW"/>
</dbReference>
<dbReference type="Pfam" id="PF01702">
    <property type="entry name" value="TGT"/>
    <property type="match status" value="1"/>
</dbReference>
<dbReference type="InterPro" id="IPR004803">
    <property type="entry name" value="TGT"/>
</dbReference>
<dbReference type="GO" id="GO:0008616">
    <property type="term" value="P:tRNA queuosine(34) biosynthetic process"/>
    <property type="evidence" value="ECO:0007669"/>
    <property type="project" value="UniProtKB-KW"/>
</dbReference>
<dbReference type="OrthoDB" id="9805417at2"/>
<evidence type="ECO:0000313" key="8">
    <source>
        <dbReference type="EMBL" id="ANG66576.1"/>
    </source>
</evidence>
<gene>
    <name evidence="8" type="ORF">M787_004550</name>
</gene>
<keyword evidence="5" id="KW-0671">Queuosine biosynthesis</keyword>
<protein>
    <submittedName>
        <fullName evidence="8">tRNA-guanosine(34) transglycosylase</fullName>
    </submittedName>
</protein>
<dbReference type="STRING" id="1143323.M787_004550"/>
<sequence length="372" mass="41565">MALKFRILHQSKKSRARVCQIETAHGVIDTPAFVPVATNGALKGVLDHSQIPLIFCNTYHLLVHPGTKHIAAMGGLHKFIHRQAPIITDSGGFQIFSLAYGSVEEEIKSKGKKKHTSSILSITDDGVWFKSYRDGSKLFLSPEVSIQAQKDLGADIIIPLDELLPFHTETAYFLSSCSRTYRWEKRSLDYHKKNPGYQSMYGVIHGGTDPEQRKIGCQFVEDHAFDGFAIGGSLGRNSKEMIDIVDITTRFLSKDRPIHLLGIGDLTSIQATVKFGIDSFDSSYPTKAARHGLILSSPKPIKISHRAYAQDPLPIDPECSCLTCTSNISKAYLHHLFKVHEPNAGIWASIHNLHYMQKIMQTIRKQILNDEM</sequence>
<evidence type="ECO:0000256" key="6">
    <source>
        <dbReference type="ARBA" id="ARBA00022833"/>
    </source>
</evidence>
<dbReference type="EMBL" id="CP015840">
    <property type="protein sequence ID" value="ANG66576.1"/>
    <property type="molecule type" value="Genomic_DNA"/>
</dbReference>
<dbReference type="GeneID" id="81478575"/>
<evidence type="ECO:0000256" key="3">
    <source>
        <dbReference type="ARBA" id="ARBA00022694"/>
    </source>
</evidence>
<evidence type="ECO:0000256" key="2">
    <source>
        <dbReference type="ARBA" id="ARBA00022679"/>
    </source>
</evidence>
<keyword evidence="6" id="KW-0862">Zinc</keyword>
<feature type="domain" description="tRNA-guanine(15) transglycosylase-like" evidence="7">
    <location>
        <begin position="15"/>
        <end position="371"/>
    </location>
</feature>
<dbReference type="GO" id="GO:0008479">
    <property type="term" value="F:tRNA-guanosine(34) queuine transglycosylase activity"/>
    <property type="evidence" value="ECO:0007669"/>
    <property type="project" value="InterPro"/>
</dbReference>
<keyword evidence="1" id="KW-0328">Glycosyltransferase</keyword>
<dbReference type="KEGG" id="cgz:M787_004550"/>
<keyword evidence="4" id="KW-0479">Metal-binding</keyword>
<evidence type="ECO:0000256" key="5">
    <source>
        <dbReference type="ARBA" id="ARBA00022785"/>
    </source>
</evidence>
<reference evidence="8 9" key="1">
    <citation type="journal article" date="2014" name="Syst. Appl. Microbiol.">
        <title>Evidence for the existence of two new members of the family Chlamydiaceae and proposal of Chlamydia avium sp. nov. and Chlamydia gallinacea sp. nov.</title>
        <authorList>
            <person name="Sachse K."/>
            <person name="Laroucau K."/>
            <person name="Riege K."/>
            <person name="Wehner S."/>
            <person name="Dilcher M."/>
            <person name="Creasy H.H."/>
            <person name="Weidmann M."/>
            <person name="Myers G."/>
            <person name="Vorimore F."/>
            <person name="Vicari N."/>
            <person name="Magnino S."/>
            <person name="Liebler-Tenorio E."/>
            <person name="Ruettger A."/>
            <person name="Bavoil P.M."/>
            <person name="Hufert F.T."/>
            <person name="Rossello-Mora R."/>
            <person name="Marz M."/>
        </authorList>
    </citation>
    <scope>NUCLEOTIDE SEQUENCE [LARGE SCALE GENOMIC DNA]</scope>
    <source>
        <strain evidence="8 9">08-1274/3</strain>
    </source>
</reference>
<dbReference type="PANTHER" id="PTHR43468:SF1">
    <property type="entry name" value="TRNA-GUANOSINE(34) QUEUINE TRANSGLYCOSYLASE"/>
    <property type="match status" value="1"/>
</dbReference>
<dbReference type="Proteomes" id="UP000019147">
    <property type="component" value="Chromosome"/>
</dbReference>
<evidence type="ECO:0000256" key="4">
    <source>
        <dbReference type="ARBA" id="ARBA00022723"/>
    </source>
</evidence>
<evidence type="ECO:0000313" key="9">
    <source>
        <dbReference type="Proteomes" id="UP000019147"/>
    </source>
</evidence>
<dbReference type="NCBIfam" id="TIGR00430">
    <property type="entry name" value="Q_tRNA_tgt"/>
    <property type="match status" value="1"/>
</dbReference>
<keyword evidence="3" id="KW-0819">tRNA processing</keyword>
<dbReference type="RefSeq" id="WP_021828396.1">
    <property type="nucleotide sequence ID" value="NZ_CP015840.1"/>
</dbReference>
<accession>A0A173E097</accession>
<proteinExistence type="predicted"/>
<dbReference type="PANTHER" id="PTHR43468">
    <property type="match status" value="1"/>
</dbReference>
<organism evidence="8 9">
    <name type="scientific">Chlamydia gallinacea 08-1274/3</name>
    <dbReference type="NCBI Taxonomy" id="1143323"/>
    <lineage>
        <taxon>Bacteria</taxon>
        <taxon>Pseudomonadati</taxon>
        <taxon>Chlamydiota</taxon>
        <taxon>Chlamydiia</taxon>
        <taxon>Chlamydiales</taxon>
        <taxon>Chlamydiaceae</taxon>
        <taxon>Chlamydia/Chlamydophila group</taxon>
        <taxon>Chlamydia</taxon>
    </lineage>
</organism>
<dbReference type="AlphaFoldDB" id="A0A173E097"/>
<dbReference type="SUPFAM" id="SSF51713">
    <property type="entry name" value="tRNA-guanine transglycosylase"/>
    <property type="match status" value="1"/>
</dbReference>
<dbReference type="InterPro" id="IPR002616">
    <property type="entry name" value="tRNA_ribo_trans-like"/>
</dbReference>
<keyword evidence="2" id="KW-0808">Transferase</keyword>
<evidence type="ECO:0000259" key="7">
    <source>
        <dbReference type="Pfam" id="PF01702"/>
    </source>
</evidence>
<dbReference type="NCBIfam" id="TIGR00449">
    <property type="entry name" value="tgt_general"/>
    <property type="match status" value="1"/>
</dbReference>
<name>A0A173E097_9CHLA</name>